<dbReference type="Pfam" id="PF03447">
    <property type="entry name" value="NAD_binding_3"/>
    <property type="match status" value="1"/>
</dbReference>
<dbReference type="SUPFAM" id="SSF51735">
    <property type="entry name" value="NAD(P)-binding Rossmann-fold domains"/>
    <property type="match status" value="1"/>
</dbReference>
<dbReference type="InterPro" id="IPR036291">
    <property type="entry name" value="NAD(P)-bd_dom_sf"/>
</dbReference>
<dbReference type="PATRIC" id="fig|1671680.3.peg.614"/>
<dbReference type="GO" id="GO:0050661">
    <property type="term" value="F:NADP binding"/>
    <property type="evidence" value="ECO:0007669"/>
    <property type="project" value="InterPro"/>
</dbReference>
<keyword evidence="3" id="KW-1185">Reference proteome</keyword>
<gene>
    <name evidence="2" type="primary">hom_2</name>
    <name evidence="2" type="ORF">ACH61_00580</name>
</gene>
<comment type="caution">
    <text evidence="2">The sequence shown here is derived from an EMBL/GenBank/DDBJ whole genome shotgun (WGS) entry which is preliminary data.</text>
</comment>
<dbReference type="EC" id="1.1.1.3" evidence="2"/>
<name>A0A166IEL7_9MICO</name>
<dbReference type="RefSeq" id="WP_236713512.1">
    <property type="nucleotide sequence ID" value="NZ_LIIN01000011.1"/>
</dbReference>
<evidence type="ECO:0000313" key="3">
    <source>
        <dbReference type="Proteomes" id="UP000076717"/>
    </source>
</evidence>
<dbReference type="GO" id="GO:0004412">
    <property type="term" value="F:homoserine dehydrogenase activity"/>
    <property type="evidence" value="ECO:0007669"/>
    <property type="project" value="UniProtKB-EC"/>
</dbReference>
<dbReference type="InterPro" id="IPR005106">
    <property type="entry name" value="Asp/hSer_DH_NAD-bd"/>
</dbReference>
<reference evidence="2 3" key="1">
    <citation type="submission" date="2015-08" db="EMBL/GenBank/DDBJ databases">
        <title>Draft Genome Sequence of Rathayibacter sp. Strain VKM Ac-2596 Isolated from Leaf Gall Induced by Plant-Parasitic Nematodes.</title>
        <authorList>
            <person name="Vasilenko O.V."/>
            <person name="Starodumova I.P."/>
            <person name="Tarlachkov S.V."/>
            <person name="Dorofeeva L.V."/>
            <person name="Evtushenko L.I."/>
        </authorList>
    </citation>
    <scope>NUCLEOTIDE SEQUENCE [LARGE SCALE GENOMIC DNA]</scope>
    <source>
        <strain evidence="2 3">VKM Ac-2596</strain>
    </source>
</reference>
<feature type="domain" description="Aspartate/homoserine dehydrogenase NAD-binding" evidence="1">
    <location>
        <begin position="13"/>
        <end position="71"/>
    </location>
</feature>
<dbReference type="AlphaFoldDB" id="A0A166IEL7"/>
<evidence type="ECO:0000259" key="1">
    <source>
        <dbReference type="Pfam" id="PF03447"/>
    </source>
</evidence>
<keyword evidence="2" id="KW-0560">Oxidoreductase</keyword>
<dbReference type="Gene3D" id="3.40.50.720">
    <property type="entry name" value="NAD(P)-binding Rossmann-like Domain"/>
    <property type="match status" value="1"/>
</dbReference>
<proteinExistence type="predicted"/>
<protein>
    <submittedName>
        <fullName evidence="2">Homoserine dehydrogenase</fullName>
        <ecNumber evidence="2">1.1.1.3</ecNumber>
    </submittedName>
</protein>
<sequence>MIEYRSLRVALLGAGSVGAQVARLLLDHGDELAQRVGAPLELVGVAVRNPDAPRTADIPRHLLTTDAESLILGATSWSS</sequence>
<dbReference type="Proteomes" id="UP000076717">
    <property type="component" value="Unassembled WGS sequence"/>
</dbReference>
<evidence type="ECO:0000313" key="2">
    <source>
        <dbReference type="EMBL" id="KZX22252.1"/>
    </source>
</evidence>
<accession>A0A166IEL7</accession>
<dbReference type="EMBL" id="LIIN01000011">
    <property type="protein sequence ID" value="KZX22252.1"/>
    <property type="molecule type" value="Genomic_DNA"/>
</dbReference>
<organism evidence="2 3">
    <name type="scientific">Rathayibacter tanaceti</name>
    <dbReference type="NCBI Taxonomy" id="1671680"/>
    <lineage>
        <taxon>Bacteria</taxon>
        <taxon>Bacillati</taxon>
        <taxon>Actinomycetota</taxon>
        <taxon>Actinomycetes</taxon>
        <taxon>Micrococcales</taxon>
        <taxon>Microbacteriaceae</taxon>
        <taxon>Rathayibacter</taxon>
    </lineage>
</organism>